<dbReference type="AlphaFoldDB" id="A0AAN8P0R6"/>
<dbReference type="EMBL" id="JAWJWE010000037">
    <property type="protein sequence ID" value="KAK6625693.1"/>
    <property type="molecule type" value="Genomic_DNA"/>
</dbReference>
<evidence type="ECO:0000313" key="1">
    <source>
        <dbReference type="EMBL" id="KAK6625693.1"/>
    </source>
</evidence>
<evidence type="ECO:0000313" key="2">
    <source>
        <dbReference type="Proteomes" id="UP001372834"/>
    </source>
</evidence>
<proteinExistence type="predicted"/>
<reference evidence="1 2" key="1">
    <citation type="submission" date="2023-10" db="EMBL/GenBank/DDBJ databases">
        <title>Genomes of two closely related lineages of the louse Polyplax serrata with different host specificities.</title>
        <authorList>
            <person name="Martinu J."/>
            <person name="Tarabai H."/>
            <person name="Stefka J."/>
            <person name="Hypsa V."/>
        </authorList>
    </citation>
    <scope>NUCLEOTIDE SEQUENCE [LARGE SCALE GENOMIC DNA]</scope>
    <source>
        <strain evidence="1">HR10_N</strain>
    </source>
</reference>
<protein>
    <submittedName>
        <fullName evidence="1">Uncharacterized protein</fullName>
    </submittedName>
</protein>
<sequence length="201" mass="22141">MRCFRDGNQTIAPSPSFPETISVVILRGFRIWSQTSTDRSQEECVYFVDVKQLSHHSLLLLQTMRTNLCVGHTLPSQPTAEIEPWTGVALAVRKMTQTCLKQITCSPVLPVGSSGIYQDFYWVLTVPLSPEGLSTSLRPLPPITGRTVSVRSSTTKVIITINHEYFVFKEPADRSMTGVAGISLGGSSNLTSRHLSESDLT</sequence>
<accession>A0AAN8P0R6</accession>
<name>A0AAN8P0R6_POLSC</name>
<organism evidence="1 2">
    <name type="scientific">Polyplax serrata</name>
    <name type="common">Common mouse louse</name>
    <dbReference type="NCBI Taxonomy" id="468196"/>
    <lineage>
        <taxon>Eukaryota</taxon>
        <taxon>Metazoa</taxon>
        <taxon>Ecdysozoa</taxon>
        <taxon>Arthropoda</taxon>
        <taxon>Hexapoda</taxon>
        <taxon>Insecta</taxon>
        <taxon>Pterygota</taxon>
        <taxon>Neoptera</taxon>
        <taxon>Paraneoptera</taxon>
        <taxon>Psocodea</taxon>
        <taxon>Troctomorpha</taxon>
        <taxon>Phthiraptera</taxon>
        <taxon>Anoplura</taxon>
        <taxon>Polyplacidae</taxon>
        <taxon>Polyplax</taxon>
    </lineage>
</organism>
<dbReference type="Proteomes" id="UP001372834">
    <property type="component" value="Unassembled WGS sequence"/>
</dbReference>
<comment type="caution">
    <text evidence="1">The sequence shown here is derived from an EMBL/GenBank/DDBJ whole genome shotgun (WGS) entry which is preliminary data.</text>
</comment>
<gene>
    <name evidence="1" type="ORF">RUM43_005992</name>
</gene>